<dbReference type="Proteomes" id="UP000436822">
    <property type="component" value="Unassembled WGS sequence"/>
</dbReference>
<organism evidence="14 15">
    <name type="scientific">Litoreibacter roseus</name>
    <dbReference type="NCBI Taxonomy" id="2601869"/>
    <lineage>
        <taxon>Bacteria</taxon>
        <taxon>Pseudomonadati</taxon>
        <taxon>Pseudomonadota</taxon>
        <taxon>Alphaproteobacteria</taxon>
        <taxon>Rhodobacterales</taxon>
        <taxon>Roseobacteraceae</taxon>
        <taxon>Litoreibacter</taxon>
    </lineage>
</organism>
<dbReference type="Gene3D" id="3.30.70.560">
    <property type="entry name" value="7,8-Dihydro-6-hydroxymethylpterin-pyrophosphokinase HPPK"/>
    <property type="match status" value="1"/>
</dbReference>
<dbReference type="UniPathway" id="UPA00077">
    <property type="reaction ID" value="UER00155"/>
</dbReference>
<dbReference type="PANTHER" id="PTHR43071">
    <property type="entry name" value="2-AMINO-4-HYDROXY-6-HYDROXYMETHYLDIHYDROPTERIDINE PYROPHOSPHOKINASE"/>
    <property type="match status" value="1"/>
</dbReference>
<keyword evidence="8" id="KW-0067">ATP-binding</keyword>
<evidence type="ECO:0000256" key="7">
    <source>
        <dbReference type="ARBA" id="ARBA00022777"/>
    </source>
</evidence>
<dbReference type="GO" id="GO:0046654">
    <property type="term" value="P:tetrahydrofolate biosynthetic process"/>
    <property type="evidence" value="ECO:0007669"/>
    <property type="project" value="UniProtKB-UniPathway"/>
</dbReference>
<dbReference type="RefSeq" id="WP_159809394.1">
    <property type="nucleotide sequence ID" value="NZ_BLJE01000004.1"/>
</dbReference>
<keyword evidence="15" id="KW-1185">Reference proteome</keyword>
<evidence type="ECO:0000256" key="1">
    <source>
        <dbReference type="ARBA" id="ARBA00005051"/>
    </source>
</evidence>
<dbReference type="NCBIfam" id="TIGR01498">
    <property type="entry name" value="folK"/>
    <property type="match status" value="1"/>
</dbReference>
<reference evidence="14 15" key="1">
    <citation type="submission" date="2019-12" db="EMBL/GenBank/DDBJ databases">
        <title>Litoreibacter badius sp. nov., a novel bacteriochlorophyll a-containing bacterium in the genus Litoreibacter.</title>
        <authorList>
            <person name="Kanamuro M."/>
            <person name="Takabe Y."/>
            <person name="Mori K."/>
            <person name="Takaichi S."/>
            <person name="Hanada S."/>
        </authorList>
    </citation>
    <scope>NUCLEOTIDE SEQUENCE [LARGE SCALE GENOMIC DNA]</scope>
    <source>
        <strain evidence="14 15">K6</strain>
    </source>
</reference>
<evidence type="ECO:0000256" key="9">
    <source>
        <dbReference type="ARBA" id="ARBA00022909"/>
    </source>
</evidence>
<protein>
    <recommendedName>
        <fullName evidence="4">2-amino-4-hydroxy-6-hydroxymethyldihydropteridine pyrophosphokinase</fullName>
        <ecNumber evidence="3">2.7.6.3</ecNumber>
    </recommendedName>
    <alternativeName>
        <fullName evidence="11">6-hydroxymethyl-7,8-dihydropterin pyrophosphokinase</fullName>
    </alternativeName>
    <alternativeName>
        <fullName evidence="12">7,8-dihydro-6-hydroxymethylpterin-pyrophosphokinase</fullName>
    </alternativeName>
</protein>
<dbReference type="EC" id="2.7.6.3" evidence="3"/>
<dbReference type="OrthoDB" id="9808041at2"/>
<dbReference type="PANTHER" id="PTHR43071:SF1">
    <property type="entry name" value="2-AMINO-4-HYDROXY-6-HYDROXYMETHYLDIHYDROPTERIDINE PYROPHOSPHOKINASE"/>
    <property type="match status" value="1"/>
</dbReference>
<evidence type="ECO:0000256" key="11">
    <source>
        <dbReference type="ARBA" id="ARBA00029766"/>
    </source>
</evidence>
<evidence type="ECO:0000256" key="6">
    <source>
        <dbReference type="ARBA" id="ARBA00022741"/>
    </source>
</evidence>
<dbReference type="PROSITE" id="PS00794">
    <property type="entry name" value="HPPK"/>
    <property type="match status" value="1"/>
</dbReference>
<evidence type="ECO:0000256" key="2">
    <source>
        <dbReference type="ARBA" id="ARBA00005810"/>
    </source>
</evidence>
<comment type="function">
    <text evidence="10">Catalyzes the transfer of pyrophosphate from adenosine triphosphate (ATP) to 6-hydroxymethyl-7,8-dihydropterin, an enzymatic step in folate biosynthesis pathway.</text>
</comment>
<dbReference type="EMBL" id="BLJE01000004">
    <property type="protein sequence ID" value="GFE66398.1"/>
    <property type="molecule type" value="Genomic_DNA"/>
</dbReference>
<evidence type="ECO:0000256" key="8">
    <source>
        <dbReference type="ARBA" id="ARBA00022840"/>
    </source>
</evidence>
<sequence>MPQPCPRLEQYTSVYIALGANATSSLRSSFVTLSQSLDALDSASVSITSTSCFYVTPAFPAGSGPDFVNAVVNVATRLKPAELLPNLHSIEAEFGRVRAERWGARTLDLDLLAFEDIVLPDLRTAQAWAGLPLDDQIEKTPDQLVLPHPRMAERAFVLVPFCDIARTWRHPITGKTAQAMLDALPQQSKDAIKPYTFGF</sequence>
<evidence type="ECO:0000256" key="4">
    <source>
        <dbReference type="ARBA" id="ARBA00016218"/>
    </source>
</evidence>
<comment type="caution">
    <text evidence="14">The sequence shown here is derived from an EMBL/GenBank/DDBJ whole genome shotgun (WGS) entry which is preliminary data.</text>
</comment>
<dbReference type="GO" id="GO:0003848">
    <property type="term" value="F:2-amino-4-hydroxy-6-hydroxymethyldihydropteridine diphosphokinase activity"/>
    <property type="evidence" value="ECO:0007669"/>
    <property type="project" value="UniProtKB-EC"/>
</dbReference>
<dbReference type="GO" id="GO:0016301">
    <property type="term" value="F:kinase activity"/>
    <property type="evidence" value="ECO:0007669"/>
    <property type="project" value="UniProtKB-KW"/>
</dbReference>
<comment type="pathway">
    <text evidence="1">Cofactor biosynthesis; tetrahydrofolate biosynthesis; 2-amino-4-hydroxy-6-hydroxymethyl-7,8-dihydropteridine diphosphate from 7,8-dihydroneopterin triphosphate: step 4/4.</text>
</comment>
<proteinExistence type="inferred from homology"/>
<comment type="similarity">
    <text evidence="2">Belongs to the HPPK family.</text>
</comment>
<gene>
    <name evidence="14" type="primary">FolK</name>
    <name evidence="14" type="ORF">KIN_34720</name>
</gene>
<dbReference type="InterPro" id="IPR035907">
    <property type="entry name" value="Hppk_sf"/>
</dbReference>
<name>A0A6N6JM93_9RHOB</name>
<keyword evidence="7 14" id="KW-0418">Kinase</keyword>
<evidence type="ECO:0000256" key="10">
    <source>
        <dbReference type="ARBA" id="ARBA00029409"/>
    </source>
</evidence>
<dbReference type="GO" id="GO:0046656">
    <property type="term" value="P:folic acid biosynthetic process"/>
    <property type="evidence" value="ECO:0007669"/>
    <property type="project" value="UniProtKB-KW"/>
</dbReference>
<dbReference type="Pfam" id="PF01288">
    <property type="entry name" value="HPPK"/>
    <property type="match status" value="1"/>
</dbReference>
<dbReference type="CDD" id="cd00483">
    <property type="entry name" value="HPPK"/>
    <property type="match status" value="1"/>
</dbReference>
<keyword evidence="6" id="KW-0547">Nucleotide-binding</keyword>
<keyword evidence="9" id="KW-0289">Folate biosynthesis</keyword>
<evidence type="ECO:0000256" key="12">
    <source>
        <dbReference type="ARBA" id="ARBA00033413"/>
    </source>
</evidence>
<dbReference type="InterPro" id="IPR000550">
    <property type="entry name" value="Hppk"/>
</dbReference>
<evidence type="ECO:0000256" key="5">
    <source>
        <dbReference type="ARBA" id="ARBA00022679"/>
    </source>
</evidence>
<dbReference type="GO" id="GO:0005524">
    <property type="term" value="F:ATP binding"/>
    <property type="evidence" value="ECO:0007669"/>
    <property type="project" value="UniProtKB-KW"/>
</dbReference>
<feature type="domain" description="7,8-dihydro-6-hydroxymethylpterin-pyrophosphokinase" evidence="13">
    <location>
        <begin position="101"/>
        <end position="112"/>
    </location>
</feature>
<evidence type="ECO:0000256" key="3">
    <source>
        <dbReference type="ARBA" id="ARBA00013253"/>
    </source>
</evidence>
<evidence type="ECO:0000259" key="13">
    <source>
        <dbReference type="PROSITE" id="PS00794"/>
    </source>
</evidence>
<evidence type="ECO:0000313" key="14">
    <source>
        <dbReference type="EMBL" id="GFE66398.1"/>
    </source>
</evidence>
<dbReference type="AlphaFoldDB" id="A0A6N6JM93"/>
<dbReference type="SUPFAM" id="SSF55083">
    <property type="entry name" value="6-hydroxymethyl-7,8-dihydropterin pyrophosphokinase, HPPK"/>
    <property type="match status" value="1"/>
</dbReference>
<keyword evidence="5" id="KW-0808">Transferase</keyword>
<accession>A0A6N6JM93</accession>
<evidence type="ECO:0000313" key="15">
    <source>
        <dbReference type="Proteomes" id="UP000436822"/>
    </source>
</evidence>